<reference evidence="8" key="1">
    <citation type="submission" date="2016-10" db="EMBL/GenBank/DDBJ databases">
        <authorList>
            <person name="Varghese N."/>
            <person name="Submissions S."/>
        </authorList>
    </citation>
    <scope>NUCLEOTIDE SEQUENCE [LARGE SCALE GENOMIC DNA]</scope>
    <source>
        <strain evidence="8">CGMCC 1.8711</strain>
    </source>
</reference>
<keyword evidence="2" id="KW-0238">DNA-binding</keyword>
<dbReference type="SUPFAM" id="SSF55781">
    <property type="entry name" value="GAF domain-like"/>
    <property type="match status" value="1"/>
</dbReference>
<evidence type="ECO:0000259" key="5">
    <source>
        <dbReference type="PROSITE" id="PS51077"/>
    </source>
</evidence>
<dbReference type="RefSeq" id="WP_089882526.1">
    <property type="nucleotide sequence ID" value="NZ_FOYS01000005.1"/>
</dbReference>
<evidence type="ECO:0000256" key="3">
    <source>
        <dbReference type="ARBA" id="ARBA00023163"/>
    </source>
</evidence>
<gene>
    <name evidence="7" type="ORF">SAMN04488124_3055</name>
</gene>
<dbReference type="Pfam" id="PF01614">
    <property type="entry name" value="IclR_C"/>
    <property type="match status" value="1"/>
</dbReference>
<dbReference type="InterPro" id="IPR036388">
    <property type="entry name" value="WH-like_DNA-bd_sf"/>
</dbReference>
<dbReference type="InterPro" id="IPR005471">
    <property type="entry name" value="Tscrpt_reg_IclR_N"/>
</dbReference>
<dbReference type="SMART" id="SM00418">
    <property type="entry name" value="HTH_ARSR"/>
    <property type="match status" value="1"/>
</dbReference>
<dbReference type="InterPro" id="IPR001034">
    <property type="entry name" value="DeoR_HTH"/>
</dbReference>
<dbReference type="InterPro" id="IPR014757">
    <property type="entry name" value="Tscrpt_reg_IclR_C"/>
</dbReference>
<evidence type="ECO:0000256" key="2">
    <source>
        <dbReference type="ARBA" id="ARBA00023125"/>
    </source>
</evidence>
<keyword evidence="8" id="KW-1185">Reference proteome</keyword>
<feature type="domain" description="HTH iclR-type" evidence="5">
    <location>
        <begin position="10"/>
        <end position="69"/>
    </location>
</feature>
<evidence type="ECO:0000313" key="7">
    <source>
        <dbReference type="EMBL" id="SFR64516.1"/>
    </source>
</evidence>
<dbReference type="PROSITE" id="PS51077">
    <property type="entry name" value="HTH_ICLR"/>
    <property type="match status" value="1"/>
</dbReference>
<dbReference type="EMBL" id="FOYS01000005">
    <property type="protein sequence ID" value="SFR64516.1"/>
    <property type="molecule type" value="Genomic_DNA"/>
</dbReference>
<dbReference type="InterPro" id="IPR029016">
    <property type="entry name" value="GAF-like_dom_sf"/>
</dbReference>
<name>A0A1I6ICV7_9EURY</name>
<dbReference type="PROSITE" id="PS51000">
    <property type="entry name" value="HTH_DEOR_2"/>
    <property type="match status" value="1"/>
</dbReference>
<dbReference type="InterPro" id="IPR001845">
    <property type="entry name" value="HTH_ArsR_DNA-bd_dom"/>
</dbReference>
<evidence type="ECO:0000259" key="6">
    <source>
        <dbReference type="PROSITE" id="PS51078"/>
    </source>
</evidence>
<proteinExistence type="predicted"/>
<feature type="domain" description="HTH deoR-type" evidence="4">
    <location>
        <begin position="12"/>
        <end position="67"/>
    </location>
</feature>
<dbReference type="InterPro" id="IPR011991">
    <property type="entry name" value="ArsR-like_HTH"/>
</dbReference>
<dbReference type="InterPro" id="IPR050707">
    <property type="entry name" value="HTH_MetabolicPath_Reg"/>
</dbReference>
<dbReference type="Proteomes" id="UP000243250">
    <property type="component" value="Unassembled WGS sequence"/>
</dbReference>
<dbReference type="Pfam" id="PF09339">
    <property type="entry name" value="HTH_IclR"/>
    <property type="match status" value="1"/>
</dbReference>
<dbReference type="InterPro" id="IPR036390">
    <property type="entry name" value="WH_DNA-bd_sf"/>
</dbReference>
<dbReference type="SMART" id="SM00346">
    <property type="entry name" value="HTH_ICLR"/>
    <property type="match status" value="1"/>
</dbReference>
<evidence type="ECO:0000313" key="8">
    <source>
        <dbReference type="Proteomes" id="UP000243250"/>
    </source>
</evidence>
<dbReference type="GO" id="GO:0003677">
    <property type="term" value="F:DNA binding"/>
    <property type="evidence" value="ECO:0007669"/>
    <property type="project" value="UniProtKB-KW"/>
</dbReference>
<dbReference type="GO" id="GO:0045892">
    <property type="term" value="P:negative regulation of DNA-templated transcription"/>
    <property type="evidence" value="ECO:0007669"/>
    <property type="project" value="TreeGrafter"/>
</dbReference>
<evidence type="ECO:0000256" key="1">
    <source>
        <dbReference type="ARBA" id="ARBA00023015"/>
    </source>
</evidence>
<sequence>MTKATDGKRIGASERTLDILTFLGEAGHATVTEVADRLDAAKSTTHYHLKTLEDAEFVVRTDGGYRVSLNFLTMGHELVSRMGVYQVGKPKVDRVARETGELCILMVEEHGYGYYVYDNRGEGAVNFDTTGNRKRLHDNALGKAVLANLSTERVDEIVERHGLPATTAQTITDRTALDAELETARDEGVAFDREEQLDGLCCVAAPIRSTHASGSDPVEAALSVAVPASRARDDYFNEELPHVVSDAANLVELELQEY</sequence>
<dbReference type="AlphaFoldDB" id="A0A1I6ICV7"/>
<organism evidence="7 8">
    <name type="scientific">Halogeometricum limi</name>
    <dbReference type="NCBI Taxonomy" id="555875"/>
    <lineage>
        <taxon>Archaea</taxon>
        <taxon>Methanobacteriati</taxon>
        <taxon>Methanobacteriota</taxon>
        <taxon>Stenosarchaea group</taxon>
        <taxon>Halobacteria</taxon>
        <taxon>Halobacteriales</taxon>
        <taxon>Haloferacaceae</taxon>
        <taxon>Halogeometricum</taxon>
    </lineage>
</organism>
<keyword evidence="3" id="KW-0804">Transcription</keyword>
<feature type="domain" description="IclR-ED" evidence="6">
    <location>
        <begin position="70"/>
        <end position="257"/>
    </location>
</feature>
<dbReference type="PANTHER" id="PTHR30136">
    <property type="entry name" value="HELIX-TURN-HELIX TRANSCRIPTIONAL REGULATOR, ICLR FAMILY"/>
    <property type="match status" value="1"/>
</dbReference>
<dbReference type="OrthoDB" id="14763at2157"/>
<dbReference type="Gene3D" id="3.30.450.40">
    <property type="match status" value="1"/>
</dbReference>
<dbReference type="PANTHER" id="PTHR30136:SF35">
    <property type="entry name" value="HTH-TYPE TRANSCRIPTIONAL REGULATOR RV1719"/>
    <property type="match status" value="1"/>
</dbReference>
<dbReference type="Gene3D" id="1.10.10.10">
    <property type="entry name" value="Winged helix-like DNA-binding domain superfamily/Winged helix DNA-binding domain"/>
    <property type="match status" value="1"/>
</dbReference>
<keyword evidence="1" id="KW-0805">Transcription regulation</keyword>
<dbReference type="SUPFAM" id="SSF46785">
    <property type="entry name" value="Winged helix' DNA-binding domain"/>
    <property type="match status" value="1"/>
</dbReference>
<accession>A0A1I6ICV7</accession>
<dbReference type="GO" id="GO:0003700">
    <property type="term" value="F:DNA-binding transcription factor activity"/>
    <property type="evidence" value="ECO:0007669"/>
    <property type="project" value="InterPro"/>
</dbReference>
<evidence type="ECO:0000259" key="4">
    <source>
        <dbReference type="PROSITE" id="PS51000"/>
    </source>
</evidence>
<dbReference type="PROSITE" id="PS51078">
    <property type="entry name" value="ICLR_ED"/>
    <property type="match status" value="1"/>
</dbReference>
<dbReference type="CDD" id="cd00090">
    <property type="entry name" value="HTH_ARSR"/>
    <property type="match status" value="1"/>
</dbReference>
<protein>
    <submittedName>
        <fullName evidence="7">Transcriptional regulator, IclR family</fullName>
    </submittedName>
</protein>